<dbReference type="EMBL" id="GG671995">
    <property type="protein sequence ID" value="EER17818.1"/>
    <property type="molecule type" value="Genomic_DNA"/>
</dbReference>
<dbReference type="OrthoDB" id="203049at2759"/>
<keyword evidence="4" id="KW-1185">Reference proteome</keyword>
<gene>
    <name evidence="3" type="ORF">Pmar_PMAR023749</name>
</gene>
<feature type="chain" id="PRO_5002953812" description="DUF6259 domain-containing protein" evidence="1">
    <location>
        <begin position="20"/>
        <end position="649"/>
    </location>
</feature>
<dbReference type="InterPro" id="IPR046226">
    <property type="entry name" value="DUF6259"/>
</dbReference>
<keyword evidence="1" id="KW-0732">Signal</keyword>
<evidence type="ECO:0000256" key="1">
    <source>
        <dbReference type="SAM" id="SignalP"/>
    </source>
</evidence>
<evidence type="ECO:0000313" key="4">
    <source>
        <dbReference type="Proteomes" id="UP000007800"/>
    </source>
</evidence>
<dbReference type="InParanoid" id="C5KCF6"/>
<sequence length="649" mass="72161">MASHLLVFIMASIESIVLSSHLRTSFYNISWSASIVSNGLEYHLNASSANRSGVDWWACFISDDGQVLSYNVTLLSEPLHAVTGSKVFLRVSGSSHCGKFASFDELAKVTSWNLTAGLVSKHSVDSVILPHGYGRRMSCISESCEQRMDYGAAASYQILISELSNGDTGFFMTFDGAGFLKDYSSNRQGTEFSVATKLRARYDPATLPYRTPFPTIVGVTKGGWLDVARIYRNWAVPVFTGPKKRTWFDDAPGALWVNSHWEPTDGFAKLGGQPARVLDNIRRLRRLVGDKTEIALHWYEWDNLGYDDGDNYTDCPDAACGFDTHYPHYLPARPNFGDAVDELLDMGVRVFPYINGRLFDVQLPEWKDYVESKHACRNETDDVVVEDFGSGTSFGVPNPDGFYWSTVIEGVCSDMIRKYSSLGGIYIDELAAAPNLPCYINGQGHNFVHGINKVVIGCANGMSQWKAGLPSITESNAETMMRTVDAYLTLVAMGADDPVPVFGAVYGGFYKGIGSYFSRRTDGHPHNFTRAVCKQLLFGNRIGWFALDGNDELLSFLEDSTESVSFLRRALFLRSKFSLWFEHGRPGRQFGHTKQEWIYESVHLKSYLVITCKPFESSGSPVEELVYGEVDTTGSYAASDVSLEETILM</sequence>
<feature type="signal peptide" evidence="1">
    <location>
        <begin position="1"/>
        <end position="19"/>
    </location>
</feature>
<proteinExistence type="predicted"/>
<feature type="domain" description="DUF6259" evidence="2">
    <location>
        <begin position="320"/>
        <end position="515"/>
    </location>
</feature>
<evidence type="ECO:0000259" key="2">
    <source>
        <dbReference type="Pfam" id="PF19773"/>
    </source>
</evidence>
<accession>C5KCF6</accession>
<dbReference type="GeneID" id="9087088"/>
<feature type="domain" description="DUF6259" evidence="2">
    <location>
        <begin position="209"/>
        <end position="308"/>
    </location>
</feature>
<dbReference type="AlphaFoldDB" id="C5KCF6"/>
<dbReference type="RefSeq" id="XP_002786022.1">
    <property type="nucleotide sequence ID" value="XM_002785976.1"/>
</dbReference>
<organism evidence="4">
    <name type="scientific">Perkinsus marinus (strain ATCC 50983 / TXsc)</name>
    <dbReference type="NCBI Taxonomy" id="423536"/>
    <lineage>
        <taxon>Eukaryota</taxon>
        <taxon>Sar</taxon>
        <taxon>Alveolata</taxon>
        <taxon>Perkinsozoa</taxon>
        <taxon>Perkinsea</taxon>
        <taxon>Perkinsida</taxon>
        <taxon>Perkinsidae</taxon>
        <taxon>Perkinsus</taxon>
    </lineage>
</organism>
<name>C5KCF6_PERM5</name>
<dbReference type="Pfam" id="PF19773">
    <property type="entry name" value="DUF6259"/>
    <property type="match status" value="2"/>
</dbReference>
<dbReference type="Proteomes" id="UP000007800">
    <property type="component" value="Unassembled WGS sequence"/>
</dbReference>
<reference evidence="3 4" key="1">
    <citation type="submission" date="2008-07" db="EMBL/GenBank/DDBJ databases">
        <authorList>
            <person name="El-Sayed N."/>
            <person name="Caler E."/>
            <person name="Inman J."/>
            <person name="Amedeo P."/>
            <person name="Hass B."/>
            <person name="Wortman J."/>
        </authorList>
    </citation>
    <scope>NUCLEOTIDE SEQUENCE [LARGE SCALE GENOMIC DNA]</scope>
    <source>
        <strain evidence="4">ATCC 50983 / TXsc</strain>
    </source>
</reference>
<evidence type="ECO:0000313" key="3">
    <source>
        <dbReference type="EMBL" id="EER17818.1"/>
    </source>
</evidence>
<protein>
    <recommendedName>
        <fullName evidence="2">DUF6259 domain-containing protein</fullName>
    </recommendedName>
</protein>